<feature type="domain" description="Reverse transcriptase" evidence="2">
    <location>
        <begin position="1"/>
        <end position="307"/>
    </location>
</feature>
<protein>
    <recommendedName>
        <fullName evidence="2">Reverse transcriptase domain-containing protein</fullName>
    </recommendedName>
</protein>
<feature type="compositionally biased region" description="Basic residues" evidence="1">
    <location>
        <begin position="487"/>
        <end position="517"/>
    </location>
</feature>
<dbReference type="PANTHER" id="PTHR21301">
    <property type="entry name" value="REVERSE TRANSCRIPTASE"/>
    <property type="match status" value="1"/>
</dbReference>
<keyword evidence="4" id="KW-1185">Reference proteome</keyword>
<dbReference type="EMBL" id="CP034456">
    <property type="protein sequence ID" value="QBM85393.1"/>
    <property type="molecule type" value="Genomic_DNA"/>
</dbReference>
<dbReference type="STRING" id="2163413.A0A4V1ADE1"/>
<organism evidence="3 4">
    <name type="scientific">Metschnikowia aff. pulcherrima</name>
    <dbReference type="NCBI Taxonomy" id="2163413"/>
    <lineage>
        <taxon>Eukaryota</taxon>
        <taxon>Fungi</taxon>
        <taxon>Dikarya</taxon>
        <taxon>Ascomycota</taxon>
        <taxon>Saccharomycotina</taxon>
        <taxon>Pichiomycetes</taxon>
        <taxon>Metschnikowiaceae</taxon>
        <taxon>Metschnikowia</taxon>
    </lineage>
</organism>
<reference evidence="4" key="1">
    <citation type="submission" date="2019-03" db="EMBL/GenBank/DDBJ databases">
        <title>Snf2 controls pulcherriminic acid biosynthesis and connects pigmentation and antifungal activity of the yeast Metschnikowia pulcherrima.</title>
        <authorList>
            <person name="Gore-Lloyd D."/>
            <person name="Sumann I."/>
            <person name="Brachmann A.O."/>
            <person name="Schneeberger K."/>
            <person name="Ortiz-Merino R.A."/>
            <person name="Moreno-Beltran M."/>
            <person name="Schlaefli M."/>
            <person name="Kirner P."/>
            <person name="Santos Kron A."/>
            <person name="Wolfe K.H."/>
            <person name="Piel J."/>
            <person name="Ahrens C.H."/>
            <person name="Henk D."/>
            <person name="Freimoser F.M."/>
        </authorList>
    </citation>
    <scope>NUCLEOTIDE SEQUENCE [LARGE SCALE GENOMIC DNA]</scope>
    <source>
        <strain evidence="4">APC 1.2</strain>
    </source>
</reference>
<evidence type="ECO:0000313" key="3">
    <source>
        <dbReference type="EMBL" id="QBM85393.1"/>
    </source>
</evidence>
<dbReference type="AlphaFoldDB" id="A0A4V1ADE1"/>
<dbReference type="InterPro" id="IPR000477">
    <property type="entry name" value="RT_dom"/>
</dbReference>
<dbReference type="InterPro" id="IPR058912">
    <property type="entry name" value="HTH_animal"/>
</dbReference>
<evidence type="ECO:0000313" key="4">
    <source>
        <dbReference type="Proteomes" id="UP000292447"/>
    </source>
</evidence>
<gene>
    <name evidence="3" type="ORF">METSCH_A00100</name>
</gene>
<dbReference type="Proteomes" id="UP000292447">
    <property type="component" value="Chromosome I"/>
</dbReference>
<name>A0A4V1ADE1_9ASCO</name>
<sequence>MIQAHESLQFHQGFTQQMVKYLHKIVVEDFENFPGFHVLPKMHKSPPSSRPIVPTHSWGTMRISKVLSFMLRPQLEHLPWVILDISIVRDRLREFQMHKDKDYYIMTGDVTSLYTNIPLAAGYQAIREMTVIALRALKPTDLNEVDQRVYEREAALMADTLGTLTKFVMENNYFTSGKRLFRQIQGTAMGTNMAPEFANIYMGVAEKQKLTEVVNMGSCLYLRYIDDVLIIGTKAELDRVAEQEHFLDLPLEVNWEKPAKSLPFLDLQLSISEHSIVYELYRKPINTYQYLEWDSDHPRATKKGFVIGEIVRIFRNCSERATALKHVNFFHQKIRARGYPPRLTNTWIKAAIDSIQERELGHRQAPPAENSALKIFRLKVKYSPSWEIFDAKVLRKRIEQTLIREGILTQGEYPRYSELHVQVSKGRNRNILDFAGSNQKQVLHTHFDRADSIYFPTLSSNPDLEAQFRYHVFWQREDLDLGIRRHAKRARSGRNRRLRPRKRHVRRTVVRRRKRARGNTDPKAPKRLRYQPTLDSLRGVHTS</sequence>
<feature type="region of interest" description="Disordered" evidence="1">
    <location>
        <begin position="487"/>
        <end position="543"/>
    </location>
</feature>
<proteinExistence type="predicted"/>
<dbReference type="PANTHER" id="PTHR21301:SF10">
    <property type="entry name" value="REVERSE TRANSCRIPTASE DOMAIN-CONTAINING PROTEIN"/>
    <property type="match status" value="1"/>
</dbReference>
<dbReference type="Pfam" id="PF26215">
    <property type="entry name" value="HTH_animal"/>
    <property type="match status" value="1"/>
</dbReference>
<accession>A0A4V1ADE1</accession>
<evidence type="ECO:0000256" key="1">
    <source>
        <dbReference type="SAM" id="MobiDB-lite"/>
    </source>
</evidence>
<evidence type="ECO:0000259" key="2">
    <source>
        <dbReference type="PROSITE" id="PS50878"/>
    </source>
</evidence>
<dbReference type="PROSITE" id="PS50878">
    <property type="entry name" value="RT_POL"/>
    <property type="match status" value="1"/>
</dbReference>